<dbReference type="EMBL" id="KQ126739">
    <property type="protein sequence ID" value="KMS64626.1"/>
    <property type="molecule type" value="Genomic_DNA"/>
</dbReference>
<evidence type="ECO:0000313" key="3">
    <source>
        <dbReference type="Proteomes" id="UP000035740"/>
    </source>
</evidence>
<accession>A0A0J7YLZ8</accession>
<proteinExistence type="predicted"/>
<feature type="region of interest" description="Disordered" evidence="1">
    <location>
        <begin position="1"/>
        <end position="56"/>
    </location>
</feature>
<sequence>DDGTTSTDEEIKHATRGRLLLTKKSNSRRRNDFDRRRIRTADEDFGKPMKKSNSPQ</sequence>
<feature type="non-terminal residue" evidence="2">
    <location>
        <position position="1"/>
    </location>
</feature>
<dbReference type="Proteomes" id="UP000035740">
    <property type="component" value="Unassembled WGS sequence"/>
</dbReference>
<keyword evidence="3" id="KW-1185">Reference proteome</keyword>
<reference evidence="2 3" key="1">
    <citation type="journal article" date="2014" name="Nature">
        <title>The genome of the recently domesticated crop plant sugar beet (Beta vulgaris).</title>
        <authorList>
            <person name="Dohm J.C."/>
            <person name="Minoche A.E."/>
            <person name="Holtgrawe D."/>
            <person name="Capella-Gutierrez S."/>
            <person name="Zakrzewski F."/>
            <person name="Tafer H."/>
            <person name="Rupp O."/>
            <person name="Sorensen T.R."/>
            <person name="Stracke R."/>
            <person name="Reinhardt R."/>
            <person name="Goesmann A."/>
            <person name="Kraft T."/>
            <person name="Schulz B."/>
            <person name="Stadler P.F."/>
            <person name="Schmidt T."/>
            <person name="Gabaldon T."/>
            <person name="Lehrach H."/>
            <person name="Weisshaar B."/>
            <person name="Himmelbauer H."/>
        </authorList>
    </citation>
    <scope>NUCLEOTIDE SEQUENCE [LARGE SCALE GENOMIC DNA]</scope>
    <source>
        <tissue evidence="2">Taproot</tissue>
    </source>
</reference>
<gene>
    <name evidence="2" type="ORF">BVRB_018340</name>
</gene>
<feature type="compositionally biased region" description="Basic and acidic residues" evidence="1">
    <location>
        <begin position="29"/>
        <end position="47"/>
    </location>
</feature>
<evidence type="ECO:0000313" key="2">
    <source>
        <dbReference type="EMBL" id="KMS64626.1"/>
    </source>
</evidence>
<organism evidence="2 3">
    <name type="scientific">Beta vulgaris subsp. vulgaris</name>
    <name type="common">Beet</name>
    <dbReference type="NCBI Taxonomy" id="3555"/>
    <lineage>
        <taxon>Eukaryota</taxon>
        <taxon>Viridiplantae</taxon>
        <taxon>Streptophyta</taxon>
        <taxon>Embryophyta</taxon>
        <taxon>Tracheophyta</taxon>
        <taxon>Spermatophyta</taxon>
        <taxon>Magnoliopsida</taxon>
        <taxon>eudicotyledons</taxon>
        <taxon>Gunneridae</taxon>
        <taxon>Pentapetalae</taxon>
        <taxon>Caryophyllales</taxon>
        <taxon>Chenopodiaceae</taxon>
        <taxon>Betoideae</taxon>
        <taxon>Beta</taxon>
    </lineage>
</organism>
<dbReference type="Gramene" id="KMS64626">
    <property type="protein sequence ID" value="KMS64626"/>
    <property type="gene ID" value="BVRB_018340"/>
</dbReference>
<name>A0A0J7YLZ8_BETVV</name>
<dbReference type="AlphaFoldDB" id="A0A0J7YLZ8"/>
<protein>
    <submittedName>
        <fullName evidence="2">Uncharacterized protein</fullName>
    </submittedName>
</protein>
<evidence type="ECO:0000256" key="1">
    <source>
        <dbReference type="SAM" id="MobiDB-lite"/>
    </source>
</evidence>